<reference evidence="2" key="1">
    <citation type="submission" date="2020-10" db="EMBL/GenBank/DDBJ databases">
        <authorList>
            <person name="Gilroy R."/>
        </authorList>
    </citation>
    <scope>NUCLEOTIDE SEQUENCE</scope>
    <source>
        <strain evidence="2">ChiBcec15-4380</strain>
    </source>
</reference>
<feature type="transmembrane region" description="Helical" evidence="1">
    <location>
        <begin position="28"/>
        <end position="49"/>
    </location>
</feature>
<feature type="transmembrane region" description="Helical" evidence="1">
    <location>
        <begin position="61"/>
        <end position="82"/>
    </location>
</feature>
<feature type="transmembrane region" description="Helical" evidence="1">
    <location>
        <begin position="226"/>
        <end position="248"/>
    </location>
</feature>
<comment type="caution">
    <text evidence="2">The sequence shown here is derived from an EMBL/GenBank/DDBJ whole genome shotgun (WGS) entry which is preliminary data.</text>
</comment>
<proteinExistence type="predicted"/>
<evidence type="ECO:0000256" key="1">
    <source>
        <dbReference type="SAM" id="Phobius"/>
    </source>
</evidence>
<keyword evidence="1" id="KW-0812">Transmembrane</keyword>
<feature type="transmembrane region" description="Helical" evidence="1">
    <location>
        <begin position="182"/>
        <end position="206"/>
    </location>
</feature>
<dbReference type="PANTHER" id="PTHR36832:SF1">
    <property type="entry name" value="SLR1174 PROTEIN"/>
    <property type="match status" value="1"/>
</dbReference>
<dbReference type="EMBL" id="DVHE01000038">
    <property type="protein sequence ID" value="HIR50527.1"/>
    <property type="molecule type" value="Genomic_DNA"/>
</dbReference>
<keyword evidence="1" id="KW-1133">Transmembrane helix</keyword>
<dbReference type="Pfam" id="PF06182">
    <property type="entry name" value="ABC2_membrane_6"/>
    <property type="match status" value="1"/>
</dbReference>
<evidence type="ECO:0000313" key="3">
    <source>
        <dbReference type="Proteomes" id="UP000824239"/>
    </source>
</evidence>
<feature type="transmembrane region" description="Helical" evidence="1">
    <location>
        <begin position="119"/>
        <end position="140"/>
    </location>
</feature>
<organism evidence="2 3">
    <name type="scientific">Candidatus Avoscillospira avicola</name>
    <dbReference type="NCBI Taxonomy" id="2840706"/>
    <lineage>
        <taxon>Bacteria</taxon>
        <taxon>Bacillati</taxon>
        <taxon>Bacillota</taxon>
        <taxon>Clostridia</taxon>
        <taxon>Eubacteriales</taxon>
        <taxon>Oscillospiraceae</taxon>
        <taxon>Oscillospiraceae incertae sedis</taxon>
        <taxon>Candidatus Avoscillospira</taxon>
    </lineage>
</organism>
<name>A0A9D1IWE5_9FIRM</name>
<keyword evidence="1" id="KW-0472">Membrane</keyword>
<dbReference type="AlphaFoldDB" id="A0A9D1IWE5"/>
<protein>
    <submittedName>
        <fullName evidence="2">ABC-2 family transporter protein</fullName>
    </submittedName>
</protein>
<dbReference type="PANTHER" id="PTHR36832">
    <property type="entry name" value="SLR1174 PROTEIN-RELATED"/>
    <property type="match status" value="1"/>
</dbReference>
<accession>A0A9D1IWE5</accession>
<sequence length="261" mass="29492">MNLPINRGYLLGAWLEVKQRKWFSADFFLSYATIFLQSCLYFLVFQAVFLHSAKVDSKEVTIYYIVISIVAQTVSSGLYVAYNHMEAINSGGIIPYLLRPQSYPVAQYLGSLMQTVSHLLVNTALIFLVSVLFGCVMRLGSVCLGVLSTLLGFTILYLIQAVIGCCALWFRDITRFRDVVYTLLMMLGGRLIPSSMLFGGLKQAVYFTPLPYVYDVPVRVFLNQGAPLRFLGIQLLWILLLGGAYWYLFHCHVRQNIEFGG</sequence>
<gene>
    <name evidence="2" type="ORF">IAA53_04460</name>
</gene>
<evidence type="ECO:0000313" key="2">
    <source>
        <dbReference type="EMBL" id="HIR50527.1"/>
    </source>
</evidence>
<feature type="transmembrane region" description="Helical" evidence="1">
    <location>
        <begin position="146"/>
        <end position="170"/>
    </location>
</feature>
<reference evidence="2" key="2">
    <citation type="journal article" date="2021" name="PeerJ">
        <title>Extensive microbial diversity within the chicken gut microbiome revealed by metagenomics and culture.</title>
        <authorList>
            <person name="Gilroy R."/>
            <person name="Ravi A."/>
            <person name="Getino M."/>
            <person name="Pursley I."/>
            <person name="Horton D.L."/>
            <person name="Alikhan N.F."/>
            <person name="Baker D."/>
            <person name="Gharbi K."/>
            <person name="Hall N."/>
            <person name="Watson M."/>
            <person name="Adriaenssens E.M."/>
            <person name="Foster-Nyarko E."/>
            <person name="Jarju S."/>
            <person name="Secka A."/>
            <person name="Antonio M."/>
            <person name="Oren A."/>
            <person name="Chaudhuri R.R."/>
            <person name="La Ragione R."/>
            <person name="Hildebrand F."/>
            <person name="Pallen M.J."/>
        </authorList>
    </citation>
    <scope>NUCLEOTIDE SEQUENCE</scope>
    <source>
        <strain evidence="2">ChiBcec15-4380</strain>
    </source>
</reference>
<dbReference type="Proteomes" id="UP000824239">
    <property type="component" value="Unassembled WGS sequence"/>
</dbReference>
<dbReference type="InterPro" id="IPR010390">
    <property type="entry name" value="ABC-2_transporter-like"/>
</dbReference>